<feature type="region of interest" description="Disordered" evidence="1">
    <location>
        <begin position="27"/>
        <end position="86"/>
    </location>
</feature>
<feature type="compositionally biased region" description="Polar residues" evidence="1">
    <location>
        <begin position="53"/>
        <end position="62"/>
    </location>
</feature>
<evidence type="ECO:0000256" key="1">
    <source>
        <dbReference type="SAM" id="MobiDB-lite"/>
    </source>
</evidence>
<proteinExistence type="predicted"/>
<dbReference type="Proteomes" id="UP000472372">
    <property type="component" value="Chromosome 2"/>
</dbReference>
<reference evidence="2" key="1">
    <citation type="submission" date="2021-02" db="EMBL/GenBank/DDBJ databases">
        <authorList>
            <person name="Syme A R."/>
            <person name="Syme A R."/>
            <person name="Moolhuijzen P."/>
        </authorList>
    </citation>
    <scope>NUCLEOTIDE SEQUENCE</scope>
    <source>
        <strain evidence="2">W1-1</strain>
    </source>
</reference>
<protein>
    <submittedName>
        <fullName evidence="2">Sigma70 ner multi-domain protein</fullName>
    </submittedName>
</protein>
<feature type="compositionally biased region" description="Low complexity" evidence="1">
    <location>
        <begin position="38"/>
        <end position="52"/>
    </location>
</feature>
<dbReference type="EMBL" id="HG992978">
    <property type="protein sequence ID" value="CAE7014114.1"/>
    <property type="molecule type" value="Genomic_DNA"/>
</dbReference>
<gene>
    <name evidence="2" type="ORF">PTTW11_02603</name>
</gene>
<sequence>MSDHVLTPEQLHEQTLQGVYMAHMQSQQSRAHRFSNESPLSASSLGSSATSPQMLDTPSSTPGRIPPVHAGRGSRANPRNQGLYPTISGQMRQRTTVPQIPATTANLTAAKQEPKKPMTTVLSLLPKTTYKEANGAEGTEDTLAYLKVQQEVLKYLDTKPADTLTAQQACHWTEAISPNKHPRAQDALRLCYYMRSQTFDTYADIKNGSISLYVVNQDTTVRGSHTDMVYWRQSITDNEIIHRDTPAPTAGRRSFGVLEHVMTDLISRDHRFADLPDPHVPAHMASDARLVDSGLQEMLDEEDDEDDEIEDEDEDEYEDEEDDGEEHEGAEPAQNSLDRQLIRAQVNLHRLLASEPYDADAVDAALMQMEELNQQSHTE</sequence>
<feature type="region of interest" description="Disordered" evidence="1">
    <location>
        <begin position="299"/>
        <end position="341"/>
    </location>
</feature>
<evidence type="ECO:0000313" key="3">
    <source>
        <dbReference type="Proteomes" id="UP000472372"/>
    </source>
</evidence>
<name>A0A6S6VTJ7_9PLEO</name>
<accession>A0A6S6VTJ7</accession>
<organism evidence="2 3">
    <name type="scientific">Pyrenophora teres f. teres</name>
    <dbReference type="NCBI Taxonomy" id="97479"/>
    <lineage>
        <taxon>Eukaryota</taxon>
        <taxon>Fungi</taxon>
        <taxon>Dikarya</taxon>
        <taxon>Ascomycota</taxon>
        <taxon>Pezizomycotina</taxon>
        <taxon>Dothideomycetes</taxon>
        <taxon>Pleosporomycetidae</taxon>
        <taxon>Pleosporales</taxon>
        <taxon>Pleosporineae</taxon>
        <taxon>Pleosporaceae</taxon>
        <taxon>Pyrenophora</taxon>
    </lineage>
</organism>
<evidence type="ECO:0000313" key="2">
    <source>
        <dbReference type="EMBL" id="CAE7014114.1"/>
    </source>
</evidence>
<dbReference type="AlphaFoldDB" id="A0A6S6VTJ7"/>
<feature type="compositionally biased region" description="Acidic residues" evidence="1">
    <location>
        <begin position="299"/>
        <end position="328"/>
    </location>
</feature>